<dbReference type="EMBL" id="CABVLU010000003">
    <property type="protein sequence ID" value="VVT54623.1"/>
    <property type="molecule type" value="Genomic_DNA"/>
</dbReference>
<accession>A0A5E8BT37</accession>
<protein>
    <submittedName>
        <fullName evidence="2">Uncharacterized protein</fullName>
    </submittedName>
</protein>
<reference evidence="2 3" key="1">
    <citation type="submission" date="2019-09" db="EMBL/GenBank/DDBJ databases">
        <authorList>
            <person name="Brejova B."/>
        </authorList>
    </citation>
    <scope>NUCLEOTIDE SEQUENCE [LARGE SCALE GENOMIC DNA]</scope>
</reference>
<dbReference type="EMBL" id="CABVLU010000003">
    <property type="protein sequence ID" value="VVT54621.1"/>
    <property type="molecule type" value="Genomic_DNA"/>
</dbReference>
<evidence type="ECO:0000313" key="1">
    <source>
        <dbReference type="EMBL" id="VVT54621.1"/>
    </source>
</evidence>
<evidence type="ECO:0000313" key="2">
    <source>
        <dbReference type="EMBL" id="VVT54623.1"/>
    </source>
</evidence>
<dbReference type="Proteomes" id="UP000398389">
    <property type="component" value="Unassembled WGS sequence"/>
</dbReference>
<evidence type="ECO:0000313" key="3">
    <source>
        <dbReference type="Proteomes" id="UP000398389"/>
    </source>
</evidence>
<proteinExistence type="predicted"/>
<dbReference type="GeneID" id="43582982"/>
<dbReference type="RefSeq" id="XP_031854773.1">
    <property type="nucleotide sequence ID" value="XM_031998882.1"/>
</dbReference>
<gene>
    <name evidence="1" type="ORF">SAPINGB_P004167</name>
    <name evidence="2" type="ORF">SAPINGB_P004168</name>
</gene>
<sequence>MLQSSFNNHAILSTPKLYRHPLPSLILLLLQSCFDNHAILSTPKLYSHGSPQKVHLSAPQSKQLYTSIVNDHAFIIADTCWIN</sequence>
<organism evidence="2 3">
    <name type="scientific">Magnusiomyces paraingens</name>
    <dbReference type="NCBI Taxonomy" id="2606893"/>
    <lineage>
        <taxon>Eukaryota</taxon>
        <taxon>Fungi</taxon>
        <taxon>Dikarya</taxon>
        <taxon>Ascomycota</taxon>
        <taxon>Saccharomycotina</taxon>
        <taxon>Dipodascomycetes</taxon>
        <taxon>Dipodascales</taxon>
        <taxon>Dipodascaceae</taxon>
        <taxon>Magnusiomyces</taxon>
    </lineage>
</organism>
<dbReference type="AlphaFoldDB" id="A0A5E8BT37"/>
<name>A0A5E8BT37_9ASCO</name>
<keyword evidence="3" id="KW-1185">Reference proteome</keyword>